<feature type="region of interest" description="Disordered" evidence="1">
    <location>
        <begin position="1"/>
        <end position="51"/>
    </location>
</feature>
<dbReference type="RefSeq" id="WP_113859880.1">
    <property type="nucleotide sequence ID" value="NZ_PDCG01000002.1"/>
</dbReference>
<dbReference type="EMBL" id="PDCG01000002">
    <property type="protein sequence ID" value="RBP98196.1"/>
    <property type="molecule type" value="Genomic_DNA"/>
</dbReference>
<evidence type="ECO:0008006" key="4">
    <source>
        <dbReference type="Google" id="ProtNLM"/>
    </source>
</evidence>
<name>A0A366K903_9BIFI</name>
<evidence type="ECO:0000313" key="2">
    <source>
        <dbReference type="EMBL" id="RBP98196.1"/>
    </source>
</evidence>
<dbReference type="SUPFAM" id="SSF53098">
    <property type="entry name" value="Ribonuclease H-like"/>
    <property type="match status" value="1"/>
</dbReference>
<feature type="compositionally biased region" description="Polar residues" evidence="1">
    <location>
        <begin position="20"/>
        <end position="31"/>
    </location>
</feature>
<gene>
    <name evidence="2" type="ORF">CRD60_03390</name>
</gene>
<dbReference type="InterPro" id="IPR051917">
    <property type="entry name" value="Transposase-Integrase"/>
</dbReference>
<dbReference type="PANTHER" id="PTHR10948:SF23">
    <property type="entry name" value="TRANSPOSASE INSI FOR INSERTION SEQUENCE ELEMENT IS30A-RELATED"/>
    <property type="match status" value="1"/>
</dbReference>
<organism evidence="2 3">
    <name type="scientific">Bifidobacterium aemilianum</name>
    <dbReference type="NCBI Taxonomy" id="2493120"/>
    <lineage>
        <taxon>Bacteria</taxon>
        <taxon>Bacillati</taxon>
        <taxon>Actinomycetota</taxon>
        <taxon>Actinomycetes</taxon>
        <taxon>Bifidobacteriales</taxon>
        <taxon>Bifidobacteriaceae</taxon>
        <taxon>Bifidobacterium</taxon>
    </lineage>
</organism>
<sequence length="65" mass="7247">MARHYELADSLGRDTGFATPYSSWQRGSNENRNGRMRRHLPKGTSLDGLTDGELQSLVAEINNTP</sequence>
<evidence type="ECO:0000313" key="3">
    <source>
        <dbReference type="Proteomes" id="UP000252530"/>
    </source>
</evidence>
<dbReference type="OrthoDB" id="9803231at2"/>
<dbReference type="AlphaFoldDB" id="A0A366K903"/>
<dbReference type="Proteomes" id="UP000252530">
    <property type="component" value="Unassembled WGS sequence"/>
</dbReference>
<protein>
    <recommendedName>
        <fullName evidence="4">IS30 family transposase</fullName>
    </recommendedName>
</protein>
<dbReference type="GO" id="GO:0005829">
    <property type="term" value="C:cytosol"/>
    <property type="evidence" value="ECO:0007669"/>
    <property type="project" value="TreeGrafter"/>
</dbReference>
<evidence type="ECO:0000256" key="1">
    <source>
        <dbReference type="SAM" id="MobiDB-lite"/>
    </source>
</evidence>
<accession>A0A366K903</accession>
<dbReference type="GO" id="GO:0032196">
    <property type="term" value="P:transposition"/>
    <property type="evidence" value="ECO:0007669"/>
    <property type="project" value="TreeGrafter"/>
</dbReference>
<comment type="caution">
    <text evidence="2">The sequence shown here is derived from an EMBL/GenBank/DDBJ whole genome shotgun (WGS) entry which is preliminary data.</text>
</comment>
<dbReference type="InterPro" id="IPR012337">
    <property type="entry name" value="RNaseH-like_sf"/>
</dbReference>
<reference evidence="2 3" key="1">
    <citation type="submission" date="2017-10" db="EMBL/GenBank/DDBJ databases">
        <title>Bifidobacterium xylocopum sp. nov. and Bifidobacterium aemilianum sp. nov., from the carpenter bee (Xylocopa violacea) digestive tract.</title>
        <authorList>
            <person name="Alberoni D."/>
            <person name="Baffoni L."/>
            <person name="Di Gioia D."/>
            <person name="Gaggia F."/>
            <person name="Biavati B."/>
        </authorList>
    </citation>
    <scope>NUCLEOTIDE SEQUENCE [LARGE SCALE GENOMIC DNA]</scope>
    <source>
        <strain evidence="2 3">XV10</strain>
    </source>
</reference>
<dbReference type="PANTHER" id="PTHR10948">
    <property type="entry name" value="TRANSPOSASE"/>
    <property type="match status" value="1"/>
</dbReference>
<keyword evidence="3" id="KW-1185">Reference proteome</keyword>
<dbReference type="GO" id="GO:0004803">
    <property type="term" value="F:transposase activity"/>
    <property type="evidence" value="ECO:0007669"/>
    <property type="project" value="TreeGrafter"/>
</dbReference>
<proteinExistence type="predicted"/>